<dbReference type="InterPro" id="IPR000120">
    <property type="entry name" value="Amidase"/>
</dbReference>
<evidence type="ECO:0000259" key="2">
    <source>
        <dbReference type="Pfam" id="PF01425"/>
    </source>
</evidence>
<dbReference type="GO" id="GO:0070291">
    <property type="term" value="P:N-acylethanolamine metabolic process"/>
    <property type="evidence" value="ECO:0007669"/>
    <property type="project" value="TreeGrafter"/>
</dbReference>
<dbReference type="InterPro" id="IPR036928">
    <property type="entry name" value="AS_sf"/>
</dbReference>
<dbReference type="InterPro" id="IPR020556">
    <property type="entry name" value="Amidase_CS"/>
</dbReference>
<dbReference type="Gene3D" id="3.90.1300.10">
    <property type="entry name" value="Amidase signature (AS) domain"/>
    <property type="match status" value="1"/>
</dbReference>
<dbReference type="EMBL" id="JAHRHJ020000009">
    <property type="protein sequence ID" value="KAH9300683.1"/>
    <property type="molecule type" value="Genomic_DNA"/>
</dbReference>
<proteinExistence type="inferred from homology"/>
<keyword evidence="4" id="KW-1185">Reference proteome</keyword>
<reference evidence="3 4" key="1">
    <citation type="journal article" date="2021" name="Nat. Plants">
        <title>The Taxus genome provides insights into paclitaxel biosynthesis.</title>
        <authorList>
            <person name="Xiong X."/>
            <person name="Gou J."/>
            <person name="Liao Q."/>
            <person name="Li Y."/>
            <person name="Zhou Q."/>
            <person name="Bi G."/>
            <person name="Li C."/>
            <person name="Du R."/>
            <person name="Wang X."/>
            <person name="Sun T."/>
            <person name="Guo L."/>
            <person name="Liang H."/>
            <person name="Lu P."/>
            <person name="Wu Y."/>
            <person name="Zhang Z."/>
            <person name="Ro D.K."/>
            <person name="Shang Y."/>
            <person name="Huang S."/>
            <person name="Yan J."/>
        </authorList>
    </citation>
    <scope>NUCLEOTIDE SEQUENCE [LARGE SCALE GENOMIC DNA]</scope>
    <source>
        <strain evidence="3">Ta-2019</strain>
    </source>
</reference>
<name>A0AA38FFS3_TAXCH</name>
<dbReference type="Proteomes" id="UP000824469">
    <property type="component" value="Unassembled WGS sequence"/>
</dbReference>
<dbReference type="PANTHER" id="PTHR11895">
    <property type="entry name" value="TRANSAMIDASE"/>
    <property type="match status" value="1"/>
</dbReference>
<dbReference type="Pfam" id="PF01425">
    <property type="entry name" value="Amidase"/>
    <property type="match status" value="1"/>
</dbReference>
<dbReference type="AlphaFoldDB" id="A0AA38FFS3"/>
<evidence type="ECO:0000256" key="1">
    <source>
        <dbReference type="ARBA" id="ARBA00009199"/>
    </source>
</evidence>
<evidence type="ECO:0000313" key="3">
    <source>
        <dbReference type="EMBL" id="KAH9300683.1"/>
    </source>
</evidence>
<gene>
    <name evidence="3" type="ORF">KI387_012266</name>
</gene>
<protein>
    <recommendedName>
        <fullName evidence="2">Amidase domain-containing protein</fullName>
    </recommendedName>
</protein>
<comment type="similarity">
    <text evidence="1">Belongs to the amidase family.</text>
</comment>
<sequence>MGKRIMLPANEVDVADAQYLQERIKSPHLTGFLLKLFVWLVESRLFGHAIVSFLKRQNKMTQILRHTVIPEAPMFFPEFPPQEPETAVDYVDEDTQPILRVEHALQCLCSYDSSKASRAACSKSFSYWTIRDYADAYRSGRTTPSDVAEYIISAVEESLNNKPPVIFFISFIANELRKQAAASTRRFEEGMPLSVLDGIFVSIKDDIDCYPHPSKGGTVWFHKIRDVKQDAVCVSRLRSCGVILAGKANMHELGMGVTGNNPHYGTTRNPHSTQCYTGGSSSGPAAIVASGLCPVSLGTDGGGSVRIPSALCGVVGFKTTYGRTDITGSLCEGGTVEVIGPMAATVEDVMLVYAAMSGSSTVDLARLTP</sequence>
<dbReference type="InterPro" id="IPR023631">
    <property type="entry name" value="Amidase_dom"/>
</dbReference>
<dbReference type="GO" id="GO:0016020">
    <property type="term" value="C:membrane"/>
    <property type="evidence" value="ECO:0007669"/>
    <property type="project" value="TreeGrafter"/>
</dbReference>
<dbReference type="PROSITE" id="PS00571">
    <property type="entry name" value="AMIDASES"/>
    <property type="match status" value="1"/>
</dbReference>
<dbReference type="PANTHER" id="PTHR11895:SF156">
    <property type="entry name" value="FATTY ACID AMIDE HYDROLASE"/>
    <property type="match status" value="1"/>
</dbReference>
<dbReference type="OMA" id="GTVWFHK"/>
<evidence type="ECO:0000313" key="4">
    <source>
        <dbReference type="Proteomes" id="UP000824469"/>
    </source>
</evidence>
<feature type="non-terminal residue" evidence="3">
    <location>
        <position position="369"/>
    </location>
</feature>
<organism evidence="3 4">
    <name type="scientific">Taxus chinensis</name>
    <name type="common">Chinese yew</name>
    <name type="synonym">Taxus wallichiana var. chinensis</name>
    <dbReference type="NCBI Taxonomy" id="29808"/>
    <lineage>
        <taxon>Eukaryota</taxon>
        <taxon>Viridiplantae</taxon>
        <taxon>Streptophyta</taxon>
        <taxon>Embryophyta</taxon>
        <taxon>Tracheophyta</taxon>
        <taxon>Spermatophyta</taxon>
        <taxon>Pinopsida</taxon>
        <taxon>Pinidae</taxon>
        <taxon>Conifers II</taxon>
        <taxon>Cupressales</taxon>
        <taxon>Taxaceae</taxon>
        <taxon>Taxus</taxon>
    </lineage>
</organism>
<dbReference type="SUPFAM" id="SSF75304">
    <property type="entry name" value="Amidase signature (AS) enzymes"/>
    <property type="match status" value="1"/>
</dbReference>
<feature type="domain" description="Amidase" evidence="2">
    <location>
        <begin position="168"/>
        <end position="364"/>
    </location>
</feature>
<comment type="caution">
    <text evidence="3">The sequence shown here is derived from an EMBL/GenBank/DDBJ whole genome shotgun (WGS) entry which is preliminary data.</text>
</comment>
<accession>A0AA38FFS3</accession>
<dbReference type="GO" id="GO:0047412">
    <property type="term" value="F:N-(long-chain-acyl)ethanolamine deacylase activity"/>
    <property type="evidence" value="ECO:0007669"/>
    <property type="project" value="TreeGrafter"/>
</dbReference>